<reference evidence="2 3" key="1">
    <citation type="submission" date="2020-10" db="EMBL/GenBank/DDBJ databases">
        <title>Complete genome sequence of Paludibaculum fermentans P105T, a facultatively anaerobic acidobacterium capable of dissimilatory Fe(III) reduction.</title>
        <authorList>
            <person name="Dedysh S.N."/>
            <person name="Beletsky A.V."/>
            <person name="Kulichevskaya I.S."/>
            <person name="Mardanov A.V."/>
            <person name="Ravin N.V."/>
        </authorList>
    </citation>
    <scope>NUCLEOTIDE SEQUENCE [LARGE SCALE GENOMIC DNA]</scope>
    <source>
        <strain evidence="2 3">P105</strain>
    </source>
</reference>
<evidence type="ECO:0000313" key="3">
    <source>
        <dbReference type="Proteomes" id="UP000593892"/>
    </source>
</evidence>
<dbReference type="EMBL" id="CP063849">
    <property type="protein sequence ID" value="QOY90538.1"/>
    <property type="molecule type" value="Genomic_DNA"/>
</dbReference>
<evidence type="ECO:0000313" key="2">
    <source>
        <dbReference type="EMBL" id="QOY90538.1"/>
    </source>
</evidence>
<dbReference type="RefSeq" id="WP_194452200.1">
    <property type="nucleotide sequence ID" value="NZ_CP063849.1"/>
</dbReference>
<dbReference type="Proteomes" id="UP000593892">
    <property type="component" value="Chromosome"/>
</dbReference>
<feature type="chain" id="PRO_5032608194" evidence="1">
    <location>
        <begin position="19"/>
        <end position="114"/>
    </location>
</feature>
<dbReference type="KEGG" id="pfer:IRI77_11480"/>
<keyword evidence="3" id="KW-1185">Reference proteome</keyword>
<protein>
    <submittedName>
        <fullName evidence="2">Uncharacterized protein</fullName>
    </submittedName>
</protein>
<name>A0A7S7NVL9_PALFE</name>
<feature type="signal peptide" evidence="1">
    <location>
        <begin position="1"/>
        <end position="18"/>
    </location>
</feature>
<organism evidence="2 3">
    <name type="scientific">Paludibaculum fermentans</name>
    <dbReference type="NCBI Taxonomy" id="1473598"/>
    <lineage>
        <taxon>Bacteria</taxon>
        <taxon>Pseudomonadati</taxon>
        <taxon>Acidobacteriota</taxon>
        <taxon>Terriglobia</taxon>
        <taxon>Bryobacterales</taxon>
        <taxon>Bryobacteraceae</taxon>
        <taxon>Paludibaculum</taxon>
    </lineage>
</organism>
<evidence type="ECO:0000256" key="1">
    <source>
        <dbReference type="SAM" id="SignalP"/>
    </source>
</evidence>
<proteinExistence type="predicted"/>
<keyword evidence="1" id="KW-0732">Signal</keyword>
<accession>A0A7S7NVL9</accession>
<gene>
    <name evidence="2" type="ORF">IRI77_11480</name>
</gene>
<dbReference type="AlphaFoldDB" id="A0A7S7NVL9"/>
<sequence length="114" mass="12241">MRITAVILMLTMAVSAFAADVAGKWKATMEGPNGSMQLTFDLKVDGNKITGKASGEMGEMKITDGTIDGDRISFAIETDQMKVVHKGTVSGDEMKLKVEVGDNSMEMVAKRVKP</sequence>